<reference evidence="1 2" key="1">
    <citation type="submission" date="2014-04" db="EMBL/GenBank/DDBJ databases">
        <authorList>
            <consortium name="DOE Joint Genome Institute"/>
            <person name="Kuo A."/>
            <person name="Kohler A."/>
            <person name="Costa M.D."/>
            <person name="Nagy L.G."/>
            <person name="Floudas D."/>
            <person name="Copeland A."/>
            <person name="Barry K.W."/>
            <person name="Cichocki N."/>
            <person name="Veneault-Fourrey C."/>
            <person name="LaButti K."/>
            <person name="Lindquist E.A."/>
            <person name="Lipzen A."/>
            <person name="Lundell T."/>
            <person name="Morin E."/>
            <person name="Murat C."/>
            <person name="Sun H."/>
            <person name="Tunlid A."/>
            <person name="Henrissat B."/>
            <person name="Grigoriev I.V."/>
            <person name="Hibbett D.S."/>
            <person name="Martin F."/>
            <person name="Nordberg H.P."/>
            <person name="Cantor M.N."/>
            <person name="Hua S.X."/>
        </authorList>
    </citation>
    <scope>NUCLEOTIDE SEQUENCE [LARGE SCALE GENOMIC DNA]</scope>
    <source>
        <strain evidence="1 2">Marx 270</strain>
    </source>
</reference>
<protein>
    <submittedName>
        <fullName evidence="1">Uncharacterized protein</fullName>
    </submittedName>
</protein>
<dbReference type="InParanoid" id="A0A0C3J5F9"/>
<keyword evidence="2" id="KW-1185">Reference proteome</keyword>
<accession>A0A0C3J5F9</accession>
<evidence type="ECO:0000313" key="2">
    <source>
        <dbReference type="Proteomes" id="UP000054217"/>
    </source>
</evidence>
<dbReference type="HOGENOM" id="CLU_2850657_0_0_1"/>
<proteinExistence type="predicted"/>
<evidence type="ECO:0000313" key="1">
    <source>
        <dbReference type="EMBL" id="KIN92926.1"/>
    </source>
</evidence>
<organism evidence="1 2">
    <name type="scientific">Pisolithus tinctorius Marx 270</name>
    <dbReference type="NCBI Taxonomy" id="870435"/>
    <lineage>
        <taxon>Eukaryota</taxon>
        <taxon>Fungi</taxon>
        <taxon>Dikarya</taxon>
        <taxon>Basidiomycota</taxon>
        <taxon>Agaricomycotina</taxon>
        <taxon>Agaricomycetes</taxon>
        <taxon>Agaricomycetidae</taxon>
        <taxon>Boletales</taxon>
        <taxon>Sclerodermatineae</taxon>
        <taxon>Pisolithaceae</taxon>
        <taxon>Pisolithus</taxon>
    </lineage>
</organism>
<name>A0A0C3J5F9_PISTI</name>
<dbReference type="EMBL" id="KN832297">
    <property type="protein sequence ID" value="KIN92926.1"/>
    <property type="molecule type" value="Genomic_DNA"/>
</dbReference>
<dbReference type="Proteomes" id="UP000054217">
    <property type="component" value="Unassembled WGS sequence"/>
</dbReference>
<sequence>MGHSCNWWKGFVQPNALRDGVYLRHQETRGVHAWECMPNSPAQVVYNEICRCVMGVVSNMMYCLL</sequence>
<dbReference type="AlphaFoldDB" id="A0A0C3J5F9"/>
<reference evidence="2" key="2">
    <citation type="submission" date="2015-01" db="EMBL/GenBank/DDBJ databases">
        <title>Evolutionary Origins and Diversification of the Mycorrhizal Mutualists.</title>
        <authorList>
            <consortium name="DOE Joint Genome Institute"/>
            <consortium name="Mycorrhizal Genomics Consortium"/>
            <person name="Kohler A."/>
            <person name="Kuo A."/>
            <person name="Nagy L.G."/>
            <person name="Floudas D."/>
            <person name="Copeland A."/>
            <person name="Barry K.W."/>
            <person name="Cichocki N."/>
            <person name="Veneault-Fourrey C."/>
            <person name="LaButti K."/>
            <person name="Lindquist E.A."/>
            <person name="Lipzen A."/>
            <person name="Lundell T."/>
            <person name="Morin E."/>
            <person name="Murat C."/>
            <person name="Riley R."/>
            <person name="Ohm R."/>
            <person name="Sun H."/>
            <person name="Tunlid A."/>
            <person name="Henrissat B."/>
            <person name="Grigoriev I.V."/>
            <person name="Hibbett D.S."/>
            <person name="Martin F."/>
        </authorList>
    </citation>
    <scope>NUCLEOTIDE SEQUENCE [LARGE SCALE GENOMIC DNA]</scope>
    <source>
        <strain evidence="2">Marx 270</strain>
    </source>
</reference>
<gene>
    <name evidence="1" type="ORF">M404DRAFT_637017</name>
</gene>